<keyword evidence="2" id="KW-1185">Reference proteome</keyword>
<proteinExistence type="predicted"/>
<comment type="caution">
    <text evidence="1">The sequence shown here is derived from an EMBL/GenBank/DDBJ whole genome shotgun (WGS) entry which is preliminary data.</text>
</comment>
<name>A0A4Z0FAT2_9GAMM</name>
<dbReference type="RefSeq" id="WP_135281000.1">
    <property type="nucleotide sequence ID" value="NZ_SRIO01000003.1"/>
</dbReference>
<reference evidence="1 2" key="1">
    <citation type="journal article" date="2019" name="ISME J.">
        <title>Candidatus Macondimonas diazotrophica, a novel gammaproteobacterial genus dominating crude-oil-contaminated coastal sediments.</title>
        <authorList>
            <person name="Karthikeyan S."/>
            <person name="Konstantinidis K."/>
        </authorList>
    </citation>
    <scope>NUCLEOTIDE SEQUENCE [LARGE SCALE GENOMIC DNA]</scope>
    <source>
        <strain evidence="1 2">KTK01</strain>
    </source>
</reference>
<organism evidence="1 2">
    <name type="scientific">Candidatus Macondimonas diazotrophica</name>
    <dbReference type="NCBI Taxonomy" id="2305248"/>
    <lineage>
        <taxon>Bacteria</taxon>
        <taxon>Pseudomonadati</taxon>
        <taxon>Pseudomonadota</taxon>
        <taxon>Gammaproteobacteria</taxon>
        <taxon>Chromatiales</taxon>
        <taxon>Ectothiorhodospiraceae</taxon>
        <taxon>Candidatus Macondimonas</taxon>
    </lineage>
</organism>
<accession>A0A4Z0FAT2</accession>
<dbReference type="EMBL" id="SRIO01000003">
    <property type="protein sequence ID" value="TFZ83583.1"/>
    <property type="molecule type" value="Genomic_DNA"/>
</dbReference>
<dbReference type="AlphaFoldDB" id="A0A4Z0FAT2"/>
<sequence length="239" mass="23889">MKTSGLNTLGALALTIALPLTAEAGLIRIADSELSAVSGQLTVNIDASTNATTTATTAALISSNPLLLPITLPLAAINGFTNGALNNAGVFGAGVANILAAPLFRPLVLADQGVSTALDFLFLPISAPLDIAGNVFATLEGGAVGTATAILTAPLNALFGPASRVIDGTTGRAQATVDGIAYALIEVTGPRIANAFAAASVASGDNGLNFTSRVFGRIAQAQAGRTAMRLDTLEARNGY</sequence>
<gene>
    <name evidence="1" type="ORF">E4680_03545</name>
</gene>
<protein>
    <submittedName>
        <fullName evidence="1">Uncharacterized protein</fullName>
    </submittedName>
</protein>
<evidence type="ECO:0000313" key="2">
    <source>
        <dbReference type="Proteomes" id="UP000297890"/>
    </source>
</evidence>
<dbReference type="Proteomes" id="UP000297890">
    <property type="component" value="Unassembled WGS sequence"/>
</dbReference>
<evidence type="ECO:0000313" key="1">
    <source>
        <dbReference type="EMBL" id="TFZ83583.1"/>
    </source>
</evidence>